<comment type="caution">
    <text evidence="11">The sequence shown here is derived from an EMBL/GenBank/DDBJ whole genome shotgun (WGS) entry which is preliminary data.</text>
</comment>
<evidence type="ECO:0000313" key="11">
    <source>
        <dbReference type="EMBL" id="RMC35615.1"/>
    </source>
</evidence>
<dbReference type="EMBL" id="QOKZ01000003">
    <property type="protein sequence ID" value="RMC35615.1"/>
    <property type="molecule type" value="Genomic_DNA"/>
</dbReference>
<reference evidence="11 12" key="1">
    <citation type="submission" date="2018-07" db="EMBL/GenBank/DDBJ databases">
        <authorList>
            <person name="Zhang Y."/>
            <person name="Wang L."/>
            <person name="Ma S."/>
        </authorList>
    </citation>
    <scope>NUCLEOTIDE SEQUENCE [LARGE SCALE GENOMIC DNA]</scope>
    <source>
        <strain evidence="11 12">4-2</strain>
    </source>
</reference>
<comment type="function">
    <text evidence="9">Part of the tripartite ATP-independent periplasmic (TRAP) transport system.</text>
</comment>
<dbReference type="InterPro" id="IPR007387">
    <property type="entry name" value="TRAP_DctQ"/>
</dbReference>
<keyword evidence="12" id="KW-1185">Reference proteome</keyword>
<dbReference type="PANTHER" id="PTHR35011:SF10">
    <property type="entry name" value="TRAP TRANSPORTER SMALL PERMEASE PROTEIN"/>
    <property type="match status" value="1"/>
</dbReference>
<evidence type="ECO:0000256" key="1">
    <source>
        <dbReference type="ARBA" id="ARBA00004429"/>
    </source>
</evidence>
<evidence type="ECO:0000256" key="6">
    <source>
        <dbReference type="ARBA" id="ARBA00022989"/>
    </source>
</evidence>
<dbReference type="GO" id="GO:0022857">
    <property type="term" value="F:transmembrane transporter activity"/>
    <property type="evidence" value="ECO:0007669"/>
    <property type="project" value="UniProtKB-UniRule"/>
</dbReference>
<feature type="transmembrane region" description="Helical" evidence="9">
    <location>
        <begin position="75"/>
        <end position="93"/>
    </location>
</feature>
<evidence type="ECO:0000313" key="12">
    <source>
        <dbReference type="Proteomes" id="UP000273516"/>
    </source>
</evidence>
<dbReference type="GO" id="GO:0005886">
    <property type="term" value="C:plasma membrane"/>
    <property type="evidence" value="ECO:0007669"/>
    <property type="project" value="UniProtKB-SubCell"/>
</dbReference>
<dbReference type="Pfam" id="PF04290">
    <property type="entry name" value="DctQ"/>
    <property type="match status" value="1"/>
</dbReference>
<dbReference type="InterPro" id="IPR055348">
    <property type="entry name" value="DctQ"/>
</dbReference>
<feature type="domain" description="Tripartite ATP-independent periplasmic transporters DctQ component" evidence="10">
    <location>
        <begin position="55"/>
        <end position="186"/>
    </location>
</feature>
<organism evidence="11 12">
    <name type="scientific">Paracoccus alkanivorans</name>
    <dbReference type="NCBI Taxonomy" id="2116655"/>
    <lineage>
        <taxon>Bacteria</taxon>
        <taxon>Pseudomonadati</taxon>
        <taxon>Pseudomonadota</taxon>
        <taxon>Alphaproteobacteria</taxon>
        <taxon>Rhodobacterales</taxon>
        <taxon>Paracoccaceae</taxon>
        <taxon>Paracoccus</taxon>
    </lineage>
</organism>
<keyword evidence="4 9" id="KW-0997">Cell inner membrane</keyword>
<comment type="similarity">
    <text evidence="8 9">Belongs to the TRAP transporter small permease family.</text>
</comment>
<evidence type="ECO:0000256" key="2">
    <source>
        <dbReference type="ARBA" id="ARBA00022448"/>
    </source>
</evidence>
<feature type="transmembrane region" description="Helical" evidence="9">
    <location>
        <begin position="164"/>
        <end position="181"/>
    </location>
</feature>
<dbReference type="Proteomes" id="UP000273516">
    <property type="component" value="Unassembled WGS sequence"/>
</dbReference>
<proteinExistence type="inferred from homology"/>
<comment type="subunit">
    <text evidence="9">The complex comprises the extracytoplasmic solute receptor protein and the two transmembrane proteins.</text>
</comment>
<feature type="transmembrane region" description="Helical" evidence="9">
    <location>
        <begin position="123"/>
        <end position="144"/>
    </location>
</feature>
<keyword evidence="2 9" id="KW-0813">Transport</keyword>
<keyword evidence="6 9" id="KW-1133">Transmembrane helix</keyword>
<evidence type="ECO:0000256" key="7">
    <source>
        <dbReference type="ARBA" id="ARBA00023136"/>
    </source>
</evidence>
<evidence type="ECO:0000256" key="5">
    <source>
        <dbReference type="ARBA" id="ARBA00022692"/>
    </source>
</evidence>
<keyword evidence="3" id="KW-1003">Cell membrane</keyword>
<evidence type="ECO:0000256" key="4">
    <source>
        <dbReference type="ARBA" id="ARBA00022519"/>
    </source>
</evidence>
<dbReference type="AlphaFoldDB" id="A0A3M0ME34"/>
<dbReference type="GO" id="GO:0015740">
    <property type="term" value="P:C4-dicarboxylate transport"/>
    <property type="evidence" value="ECO:0007669"/>
    <property type="project" value="TreeGrafter"/>
</dbReference>
<keyword evidence="5 9" id="KW-0812">Transmembrane</keyword>
<accession>A0A3M0ME34</accession>
<feature type="transmembrane region" description="Helical" evidence="9">
    <location>
        <begin position="43"/>
        <end position="69"/>
    </location>
</feature>
<comment type="subcellular location">
    <subcellularLocation>
        <location evidence="1 9">Cell inner membrane</location>
        <topology evidence="1 9">Multi-pass membrane protein</topology>
    </subcellularLocation>
</comment>
<evidence type="ECO:0000256" key="9">
    <source>
        <dbReference type="RuleBase" id="RU369079"/>
    </source>
</evidence>
<sequence length="214" mass="23470">MNALRAGSLPLQAADQEIKGRVQMTVTGKDGSFGRALSGIERILVLLSGFALGTIMLVVVTDVSMRYLFRQPLSWSYDLIGSYLMVGAFFLALSDTMKQHGHIAIDMFVYKLPRRFMHGSQGLGYLLATLILLVIAQQAGHRLIAAWSGGDLISATVPWPTWPSYLMVVIGAGVIALRCTVRTVQHMLSCWSGQQLADMPVPHETDLHDKDQAL</sequence>
<protein>
    <recommendedName>
        <fullName evidence="9">TRAP transporter small permease protein</fullName>
    </recommendedName>
</protein>
<evidence type="ECO:0000256" key="3">
    <source>
        <dbReference type="ARBA" id="ARBA00022475"/>
    </source>
</evidence>
<dbReference type="OrthoDB" id="4250245at2"/>
<keyword evidence="7 9" id="KW-0472">Membrane</keyword>
<gene>
    <name evidence="11" type="ORF">C9E81_10365</name>
</gene>
<name>A0A3M0ME34_9RHOB</name>
<dbReference type="PANTHER" id="PTHR35011">
    <property type="entry name" value="2,3-DIKETO-L-GULONATE TRAP TRANSPORTER SMALL PERMEASE PROTEIN YIAM"/>
    <property type="match status" value="1"/>
</dbReference>
<evidence type="ECO:0000256" key="8">
    <source>
        <dbReference type="ARBA" id="ARBA00038436"/>
    </source>
</evidence>
<evidence type="ECO:0000259" key="10">
    <source>
        <dbReference type="Pfam" id="PF04290"/>
    </source>
</evidence>